<dbReference type="PANTHER" id="PTHR39948">
    <property type="entry name" value="GEO11419P1"/>
    <property type="match status" value="1"/>
</dbReference>
<comment type="caution">
    <text evidence="2">The sequence shown here is derived from an EMBL/GenBank/DDBJ whole genome shotgun (WGS) entry which is preliminary data.</text>
</comment>
<keyword evidence="1" id="KW-0472">Membrane</keyword>
<accession>A0A8J6K5T7</accession>
<dbReference type="PANTHER" id="PTHR39948:SF1">
    <property type="entry name" value="GEO11419P1"/>
    <property type="match status" value="1"/>
</dbReference>
<evidence type="ECO:0000256" key="1">
    <source>
        <dbReference type="SAM" id="Phobius"/>
    </source>
</evidence>
<evidence type="ECO:0000313" key="2">
    <source>
        <dbReference type="EMBL" id="KAG9480937.1"/>
    </source>
</evidence>
<keyword evidence="1" id="KW-1133">Transmembrane helix</keyword>
<organism evidence="2 3">
    <name type="scientific">Eleutherodactylus coqui</name>
    <name type="common">Puerto Rican coqui</name>
    <dbReference type="NCBI Taxonomy" id="57060"/>
    <lineage>
        <taxon>Eukaryota</taxon>
        <taxon>Metazoa</taxon>
        <taxon>Chordata</taxon>
        <taxon>Craniata</taxon>
        <taxon>Vertebrata</taxon>
        <taxon>Euteleostomi</taxon>
        <taxon>Amphibia</taxon>
        <taxon>Batrachia</taxon>
        <taxon>Anura</taxon>
        <taxon>Neobatrachia</taxon>
        <taxon>Hyloidea</taxon>
        <taxon>Eleutherodactylidae</taxon>
        <taxon>Eleutherodactylinae</taxon>
        <taxon>Eleutherodactylus</taxon>
        <taxon>Eleutherodactylus</taxon>
    </lineage>
</organism>
<dbReference type="EMBL" id="WNTK01000006">
    <property type="protein sequence ID" value="KAG9480937.1"/>
    <property type="molecule type" value="Genomic_DNA"/>
</dbReference>
<dbReference type="OrthoDB" id="8912589at2759"/>
<reference evidence="2" key="1">
    <citation type="thesis" date="2020" institute="ProQuest LLC" country="789 East Eisenhower Parkway, Ann Arbor, MI, USA">
        <title>Comparative Genomics and Chromosome Evolution.</title>
        <authorList>
            <person name="Mudd A.B."/>
        </authorList>
    </citation>
    <scope>NUCLEOTIDE SEQUENCE</scope>
    <source>
        <strain evidence="2">HN-11 Male</strain>
        <tissue evidence="2">Kidney and liver</tissue>
    </source>
</reference>
<dbReference type="Proteomes" id="UP000770717">
    <property type="component" value="Unassembled WGS sequence"/>
</dbReference>
<feature type="transmembrane region" description="Helical" evidence="1">
    <location>
        <begin position="7"/>
        <end position="35"/>
    </location>
</feature>
<proteinExistence type="predicted"/>
<dbReference type="AlphaFoldDB" id="A0A8J6K5T7"/>
<evidence type="ECO:0000313" key="3">
    <source>
        <dbReference type="Proteomes" id="UP000770717"/>
    </source>
</evidence>
<sequence length="72" mass="7936">MANCSCILWCIFWIIILIFIGWPLSIFFGALYGFVAPLTTCVGLDQVTDLLLQGVNLGRTCAEYARTGKSLC</sequence>
<keyword evidence="3" id="KW-1185">Reference proteome</keyword>
<keyword evidence="1" id="KW-0812">Transmembrane</keyword>
<name>A0A8J6K5T7_ELECQ</name>
<protein>
    <submittedName>
        <fullName evidence="2">Uncharacterized protein</fullName>
    </submittedName>
</protein>
<gene>
    <name evidence="2" type="ORF">GDO78_010286</name>
</gene>